<dbReference type="AlphaFoldDB" id="A0A5E6XRY0"/>
<proteinExistence type="predicted"/>
<accession>A0A5E6XRY0</accession>
<evidence type="ECO:0000313" key="3">
    <source>
        <dbReference type="Proteomes" id="UP000326729"/>
    </source>
</evidence>
<gene>
    <name evidence="2" type="ORF">PS659_05616</name>
</gene>
<evidence type="ECO:0000256" key="1">
    <source>
        <dbReference type="SAM" id="MobiDB-lite"/>
    </source>
</evidence>
<feature type="region of interest" description="Disordered" evidence="1">
    <location>
        <begin position="87"/>
        <end position="113"/>
    </location>
</feature>
<evidence type="ECO:0000313" key="2">
    <source>
        <dbReference type="EMBL" id="VVN43497.1"/>
    </source>
</evidence>
<name>A0A5E6XRY0_PSEFL</name>
<feature type="region of interest" description="Disordered" evidence="1">
    <location>
        <begin position="1"/>
        <end position="23"/>
    </location>
</feature>
<dbReference type="Proteomes" id="UP000326729">
    <property type="component" value="Unassembled WGS sequence"/>
</dbReference>
<protein>
    <submittedName>
        <fullName evidence="2">Uncharacterized protein</fullName>
    </submittedName>
</protein>
<sequence length="184" mass="21179">MHRPGISQRPGQRRHPQRPIQQQRRITAIQRLVIRLLQSHLHPLVMRQLHHEWRPHPIGQRLRLSSKKLDKLLSDLTEFRRAGAVVPQKNPNQRSPPLIPENPHQHRKSATEQRRQIGKHQIAINLRPGRVHFRGGRIVPGVAQVQAHSGLLLQKVRLIHGSPPPVAGGEWSAIRPPVRRMPEN</sequence>
<organism evidence="2 3">
    <name type="scientific">Pseudomonas fluorescens</name>
    <dbReference type="NCBI Taxonomy" id="294"/>
    <lineage>
        <taxon>Bacteria</taxon>
        <taxon>Pseudomonadati</taxon>
        <taxon>Pseudomonadota</taxon>
        <taxon>Gammaproteobacteria</taxon>
        <taxon>Pseudomonadales</taxon>
        <taxon>Pseudomonadaceae</taxon>
        <taxon>Pseudomonas</taxon>
    </lineage>
</organism>
<reference evidence="2 3" key="1">
    <citation type="submission" date="2019-09" db="EMBL/GenBank/DDBJ databases">
        <authorList>
            <person name="Chandra G."/>
            <person name="Truman W A."/>
        </authorList>
    </citation>
    <scope>NUCLEOTIDE SEQUENCE [LARGE SCALE GENOMIC DNA]</scope>
    <source>
        <strain evidence="2">PS659</strain>
    </source>
</reference>
<dbReference type="EMBL" id="CABVGY010000049">
    <property type="protein sequence ID" value="VVN43497.1"/>
    <property type="molecule type" value="Genomic_DNA"/>
</dbReference>